<sequence length="186" mass="20550">MTSENEPECAEYSGNRNRGQTCNIESGSASTSSLLPCSRRGLLRTCASIEAAAGAAAADRSVAARGSAAARIDAACAYSVAPNPTRSASQQVQQQELTQPYKQGQQLMQMPQLRQHSFAVDDLLWEMLAPSYAAWWQGRAAAWRRHAVSSYKQLQQLSKTLKQQLRLMREKDATLCGQRAYQDYYP</sequence>
<protein>
    <submittedName>
        <fullName evidence="2">Uncharacterized protein</fullName>
    </submittedName>
</protein>
<reference evidence="2 3" key="1">
    <citation type="journal article" date="2016" name="BMC Genomics">
        <title>Comparative genomics reveals Cyclospora cayetanensis possesses coccidia-like metabolism and invasion components but unique surface antigens.</title>
        <authorList>
            <person name="Liu S."/>
            <person name="Wang L."/>
            <person name="Zheng H."/>
            <person name="Xu Z."/>
            <person name="Roellig D.M."/>
            <person name="Li N."/>
            <person name="Frace M.A."/>
            <person name="Tang K."/>
            <person name="Arrowood M.J."/>
            <person name="Moss D.M."/>
            <person name="Zhang L."/>
            <person name="Feng Y."/>
            <person name="Xiao L."/>
        </authorList>
    </citation>
    <scope>NUCLEOTIDE SEQUENCE [LARGE SCALE GENOMIC DNA]</scope>
    <source>
        <strain evidence="2 3">CHN_HEN01</strain>
    </source>
</reference>
<keyword evidence="3" id="KW-1185">Reference proteome</keyword>
<accession>A0A1D3CTF4</accession>
<feature type="compositionally biased region" description="Polar residues" evidence="1">
    <location>
        <begin position="14"/>
        <end position="31"/>
    </location>
</feature>
<dbReference type="VEuPathDB" id="ToxoDB:cyc_02915"/>
<name>A0A1D3CTF4_9EIME</name>
<organism evidence="2 3">
    <name type="scientific">Cyclospora cayetanensis</name>
    <dbReference type="NCBI Taxonomy" id="88456"/>
    <lineage>
        <taxon>Eukaryota</taxon>
        <taxon>Sar</taxon>
        <taxon>Alveolata</taxon>
        <taxon>Apicomplexa</taxon>
        <taxon>Conoidasida</taxon>
        <taxon>Coccidia</taxon>
        <taxon>Eucoccidiorida</taxon>
        <taxon>Eimeriorina</taxon>
        <taxon>Eimeriidae</taxon>
        <taxon>Cyclospora</taxon>
    </lineage>
</organism>
<comment type="caution">
    <text evidence="2">The sequence shown here is derived from an EMBL/GenBank/DDBJ whole genome shotgun (WGS) entry which is preliminary data.</text>
</comment>
<dbReference type="Proteomes" id="UP000095192">
    <property type="component" value="Unassembled WGS sequence"/>
</dbReference>
<dbReference type="EMBL" id="JROU02002032">
    <property type="protein sequence ID" value="OEH74479.1"/>
    <property type="molecule type" value="Genomic_DNA"/>
</dbReference>
<dbReference type="InterPro" id="IPR006311">
    <property type="entry name" value="TAT_signal"/>
</dbReference>
<evidence type="ECO:0000256" key="1">
    <source>
        <dbReference type="SAM" id="MobiDB-lite"/>
    </source>
</evidence>
<dbReference type="PROSITE" id="PS51318">
    <property type="entry name" value="TAT"/>
    <property type="match status" value="1"/>
</dbReference>
<evidence type="ECO:0000313" key="3">
    <source>
        <dbReference type="Proteomes" id="UP000095192"/>
    </source>
</evidence>
<proteinExistence type="predicted"/>
<evidence type="ECO:0000313" key="2">
    <source>
        <dbReference type="EMBL" id="OEH74479.1"/>
    </source>
</evidence>
<feature type="region of interest" description="Disordered" evidence="1">
    <location>
        <begin position="1"/>
        <end position="31"/>
    </location>
</feature>
<dbReference type="InParanoid" id="A0A1D3CTF4"/>
<gene>
    <name evidence="2" type="ORF">cyc_02915</name>
</gene>
<dbReference type="AlphaFoldDB" id="A0A1D3CTF4"/>